<organism evidence="2 3">
    <name type="scientific">Ceriporiopsis subvermispora (strain B)</name>
    <name type="common">White-rot fungus</name>
    <name type="synonym">Gelatoporia subvermispora</name>
    <dbReference type="NCBI Taxonomy" id="914234"/>
    <lineage>
        <taxon>Eukaryota</taxon>
        <taxon>Fungi</taxon>
        <taxon>Dikarya</taxon>
        <taxon>Basidiomycota</taxon>
        <taxon>Agaricomycotina</taxon>
        <taxon>Agaricomycetes</taxon>
        <taxon>Polyporales</taxon>
        <taxon>Gelatoporiaceae</taxon>
        <taxon>Gelatoporia</taxon>
    </lineage>
</organism>
<gene>
    <name evidence="2" type="ORF">CERSUDRAFT_75059</name>
</gene>
<dbReference type="EMBL" id="KB445800">
    <property type="protein sequence ID" value="EMD35470.1"/>
    <property type="molecule type" value="Genomic_DNA"/>
</dbReference>
<reference evidence="2 3" key="1">
    <citation type="journal article" date="2012" name="Proc. Natl. Acad. Sci. U.S.A.">
        <title>Comparative genomics of Ceriporiopsis subvermispora and Phanerochaete chrysosporium provide insight into selective ligninolysis.</title>
        <authorList>
            <person name="Fernandez-Fueyo E."/>
            <person name="Ruiz-Duenas F.J."/>
            <person name="Ferreira P."/>
            <person name="Floudas D."/>
            <person name="Hibbett D.S."/>
            <person name="Canessa P."/>
            <person name="Larrondo L.F."/>
            <person name="James T.Y."/>
            <person name="Seelenfreund D."/>
            <person name="Lobos S."/>
            <person name="Polanco R."/>
            <person name="Tello M."/>
            <person name="Honda Y."/>
            <person name="Watanabe T."/>
            <person name="Watanabe T."/>
            <person name="Ryu J.S."/>
            <person name="Kubicek C.P."/>
            <person name="Schmoll M."/>
            <person name="Gaskell J."/>
            <person name="Hammel K.E."/>
            <person name="St John F.J."/>
            <person name="Vanden Wymelenberg A."/>
            <person name="Sabat G."/>
            <person name="Splinter BonDurant S."/>
            <person name="Syed K."/>
            <person name="Yadav J.S."/>
            <person name="Doddapaneni H."/>
            <person name="Subramanian V."/>
            <person name="Lavin J.L."/>
            <person name="Oguiza J.A."/>
            <person name="Perez G."/>
            <person name="Pisabarro A.G."/>
            <person name="Ramirez L."/>
            <person name="Santoyo F."/>
            <person name="Master E."/>
            <person name="Coutinho P.M."/>
            <person name="Henrissat B."/>
            <person name="Lombard V."/>
            <person name="Magnuson J.K."/>
            <person name="Kuees U."/>
            <person name="Hori C."/>
            <person name="Igarashi K."/>
            <person name="Samejima M."/>
            <person name="Held B.W."/>
            <person name="Barry K.W."/>
            <person name="LaButti K.M."/>
            <person name="Lapidus A."/>
            <person name="Lindquist E.A."/>
            <person name="Lucas S.M."/>
            <person name="Riley R."/>
            <person name="Salamov A.A."/>
            <person name="Hoffmeister D."/>
            <person name="Schwenk D."/>
            <person name="Hadar Y."/>
            <person name="Yarden O."/>
            <person name="de Vries R.P."/>
            <person name="Wiebenga A."/>
            <person name="Stenlid J."/>
            <person name="Eastwood D."/>
            <person name="Grigoriev I.V."/>
            <person name="Berka R.M."/>
            <person name="Blanchette R.A."/>
            <person name="Kersten P."/>
            <person name="Martinez A.T."/>
            <person name="Vicuna R."/>
            <person name="Cullen D."/>
        </authorList>
    </citation>
    <scope>NUCLEOTIDE SEQUENCE [LARGE SCALE GENOMIC DNA]</scope>
    <source>
        <strain evidence="2 3">B</strain>
    </source>
</reference>
<feature type="domain" description="DUF6570" evidence="1">
    <location>
        <begin position="3"/>
        <end position="60"/>
    </location>
</feature>
<dbReference type="STRING" id="914234.M2QTS5"/>
<name>M2QTS5_CERS8</name>
<evidence type="ECO:0000259" key="1">
    <source>
        <dbReference type="Pfam" id="PF20209"/>
    </source>
</evidence>
<dbReference type="Proteomes" id="UP000016930">
    <property type="component" value="Unassembled WGS sequence"/>
</dbReference>
<protein>
    <recommendedName>
        <fullName evidence="1">DUF6570 domain-containing protein</fullName>
    </recommendedName>
</protein>
<evidence type="ECO:0000313" key="2">
    <source>
        <dbReference type="EMBL" id="EMD35470.1"/>
    </source>
</evidence>
<dbReference type="InterPro" id="IPR046700">
    <property type="entry name" value="DUF6570"/>
</dbReference>
<dbReference type="OrthoDB" id="10007484at2759"/>
<accession>M2QTS5</accession>
<evidence type="ECO:0000313" key="3">
    <source>
        <dbReference type="Proteomes" id="UP000016930"/>
    </source>
</evidence>
<dbReference type="Pfam" id="PF20209">
    <property type="entry name" value="DUF6570"/>
    <property type="match status" value="1"/>
</dbReference>
<keyword evidence="3" id="KW-1185">Reference proteome</keyword>
<sequence length="591" mass="66923">MSVLASLISVTFVGSGKLPRNWLKKTFRVRQKRIGDALAWLHTNNSRYYGDIVISEERLALLPEDDIPDAVESIVRHCKDEAVLDREHGGYVPSEDCPLGEACQSEGRSSDVAPDEAATVIPLHVSGSVDVDLSRMTSAEIMQKCLKYDKKGGLRCKRRAPFEVSDKDYILESGKWAPKRLYEYVNTWNPAVLINARCNNDIKLLTNGEETHSITFYIGAYALKKQQPTSSLSAIVADGYSYHTAHMKPEYVHKVREQQRLLLFRLVNTVNREQELAGPMVVSYLMGWGDVKRSHIYTPLYWSSFTGALCCEFPELRNLARLRHDAAVRATTMREAELPEQQEARPVEEQEVAVVTEVAPLDQQDLADSFEAEDGNERVTLEIDQSGRLTTGSQATDYRLRGHALNDMNVALQKSLLMARGDEGGQQTNVSLISRDTLSRWFPWRDDPNTYDYYCASMLVLLKPWRNIKTDLKGCEQTWASVFSAFEENCSDDVKFILAGIQYYHQCSVAATADQECENGSQRGRQAWNPQAELEDIDEADDGMDEIQEVLTEESLKLLKRQQSWWESSMTRRTAGRFDPVTCSEMPRGKT</sequence>
<proteinExistence type="predicted"/>
<dbReference type="HOGENOM" id="CLU_461500_0_0_1"/>
<dbReference type="AlphaFoldDB" id="M2QTS5"/>